<organism evidence="1 2">
    <name type="scientific">Modicisalibacter tunisiensis</name>
    <dbReference type="NCBI Taxonomy" id="390637"/>
    <lineage>
        <taxon>Bacteria</taxon>
        <taxon>Pseudomonadati</taxon>
        <taxon>Pseudomonadota</taxon>
        <taxon>Gammaproteobacteria</taxon>
        <taxon>Oceanospirillales</taxon>
        <taxon>Halomonadaceae</taxon>
        <taxon>Modicisalibacter</taxon>
    </lineage>
</organism>
<name>A0ABS7X349_9GAMM</name>
<keyword evidence="2" id="KW-1185">Reference proteome</keyword>
<proteinExistence type="predicted"/>
<evidence type="ECO:0000313" key="2">
    <source>
        <dbReference type="Proteomes" id="UP001319883"/>
    </source>
</evidence>
<evidence type="ECO:0000313" key="1">
    <source>
        <dbReference type="EMBL" id="MBZ9568839.1"/>
    </source>
</evidence>
<sequence>MGIFSISYDLYQAREYRAFYDHLEAHDHCWAMDGQCLIRTDQDATVLRRTLMQLIGSHDVLFVCRLGDDWSGVGTQCGGWLDRQRQGG</sequence>
<dbReference type="Proteomes" id="UP001319883">
    <property type="component" value="Unassembled WGS sequence"/>
</dbReference>
<reference evidence="1 2" key="1">
    <citation type="submission" date="2021-05" db="EMBL/GenBank/DDBJ databases">
        <title>Petroleum and Energy Research Collection (APPE): ex situ preservation of microbial diversity associated with the oil industry and exploitation of its biotechnological potential.</title>
        <authorList>
            <person name="Paixao C.T.M."/>
            <person name="Gomes M.B."/>
            <person name="Oliveira V.M."/>
        </authorList>
    </citation>
    <scope>NUCLEOTIDE SEQUENCE [LARGE SCALE GENOMIC DNA]</scope>
    <source>
        <strain evidence="1 2">LIT2</strain>
    </source>
</reference>
<accession>A0ABS7X349</accession>
<dbReference type="EMBL" id="JAGXFD010000001">
    <property type="protein sequence ID" value="MBZ9568839.1"/>
    <property type="molecule type" value="Genomic_DNA"/>
</dbReference>
<dbReference type="RefSeq" id="WP_224421299.1">
    <property type="nucleotide sequence ID" value="NZ_JAGXFD010000001.1"/>
</dbReference>
<comment type="caution">
    <text evidence="1">The sequence shown here is derived from an EMBL/GenBank/DDBJ whole genome shotgun (WGS) entry which is preliminary data.</text>
</comment>
<protein>
    <submittedName>
        <fullName evidence="1">Uncharacterized protein</fullName>
    </submittedName>
</protein>
<gene>
    <name evidence="1" type="ORF">KGQ91_14285</name>
</gene>